<dbReference type="PROSITE" id="PS00674">
    <property type="entry name" value="AAA"/>
    <property type="match status" value="1"/>
</dbReference>
<dbReference type="InterPro" id="IPR003960">
    <property type="entry name" value="ATPase_AAA_CS"/>
</dbReference>
<feature type="region of interest" description="Disordered" evidence="2">
    <location>
        <begin position="72"/>
        <end position="138"/>
    </location>
</feature>
<accession>A0ABU4XBI4</accession>
<dbReference type="Pfam" id="PF00004">
    <property type="entry name" value="AAA"/>
    <property type="match status" value="1"/>
</dbReference>
<proteinExistence type="inferred from homology"/>
<dbReference type="GO" id="GO:0005524">
    <property type="term" value="F:ATP binding"/>
    <property type="evidence" value="ECO:0007669"/>
    <property type="project" value="UniProtKB-KW"/>
</dbReference>
<reference evidence="4 5" key="1">
    <citation type="submission" date="2023-08" db="EMBL/GenBank/DDBJ databases">
        <title>Implementing the SeqCode for naming new Mesorhizobium species isolated from Vachellia karroo root nodules.</title>
        <authorList>
            <person name="Van Lill M."/>
        </authorList>
    </citation>
    <scope>NUCLEOTIDE SEQUENCE [LARGE SCALE GENOMIC DNA]</scope>
    <source>
        <strain evidence="4 5">VK23A</strain>
    </source>
</reference>
<comment type="caution">
    <text evidence="4">The sequence shown here is derived from an EMBL/GenBank/DDBJ whole genome shotgun (WGS) entry which is preliminary data.</text>
</comment>
<organism evidence="4 5">
    <name type="scientific">Mesorhizobium dulcispinae</name>
    <dbReference type="NCBI Taxonomy" id="3072316"/>
    <lineage>
        <taxon>Bacteria</taxon>
        <taxon>Pseudomonadati</taxon>
        <taxon>Pseudomonadota</taxon>
        <taxon>Alphaproteobacteria</taxon>
        <taxon>Hyphomicrobiales</taxon>
        <taxon>Phyllobacteriaceae</taxon>
        <taxon>Mesorhizobium</taxon>
    </lineage>
</organism>
<dbReference type="RefSeq" id="WP_320315907.1">
    <property type="nucleotide sequence ID" value="NZ_JAVIIX010000003.1"/>
</dbReference>
<keyword evidence="1 4" id="KW-0067">ATP-binding</keyword>
<keyword evidence="1" id="KW-0547">Nucleotide-binding</keyword>
<comment type="similarity">
    <text evidence="1">Belongs to the AAA ATPase family.</text>
</comment>
<feature type="region of interest" description="Disordered" evidence="2">
    <location>
        <begin position="354"/>
        <end position="407"/>
    </location>
</feature>
<dbReference type="PANTHER" id="PTHR23076">
    <property type="entry name" value="METALLOPROTEASE M41 FTSH"/>
    <property type="match status" value="1"/>
</dbReference>
<dbReference type="CDD" id="cd19481">
    <property type="entry name" value="RecA-like_protease"/>
    <property type="match status" value="1"/>
</dbReference>
<dbReference type="SUPFAM" id="SSF52540">
    <property type="entry name" value="P-loop containing nucleoside triphosphate hydrolases"/>
    <property type="match status" value="1"/>
</dbReference>
<feature type="compositionally biased region" description="Basic and acidic residues" evidence="2">
    <location>
        <begin position="365"/>
        <end position="387"/>
    </location>
</feature>
<feature type="domain" description="AAA+ ATPase" evidence="3">
    <location>
        <begin position="445"/>
        <end position="585"/>
    </location>
</feature>
<dbReference type="Proteomes" id="UP001271780">
    <property type="component" value="Unassembled WGS sequence"/>
</dbReference>
<name>A0ABU4XBI4_9HYPH</name>
<protein>
    <submittedName>
        <fullName evidence="4">ATP-binding protein</fullName>
    </submittedName>
</protein>
<dbReference type="PANTHER" id="PTHR23076:SF97">
    <property type="entry name" value="ATP-DEPENDENT ZINC METALLOPROTEASE YME1L1"/>
    <property type="match status" value="1"/>
</dbReference>
<dbReference type="InterPro" id="IPR027417">
    <property type="entry name" value="P-loop_NTPase"/>
</dbReference>
<evidence type="ECO:0000256" key="1">
    <source>
        <dbReference type="RuleBase" id="RU003651"/>
    </source>
</evidence>
<keyword evidence="5" id="KW-1185">Reference proteome</keyword>
<dbReference type="SMART" id="SM00382">
    <property type="entry name" value="AAA"/>
    <property type="match status" value="1"/>
</dbReference>
<dbReference type="InterPro" id="IPR003959">
    <property type="entry name" value="ATPase_AAA_core"/>
</dbReference>
<evidence type="ECO:0000313" key="4">
    <source>
        <dbReference type="EMBL" id="MDX8471546.1"/>
    </source>
</evidence>
<evidence type="ECO:0000256" key="2">
    <source>
        <dbReference type="SAM" id="MobiDB-lite"/>
    </source>
</evidence>
<dbReference type="EMBL" id="JAVIIZ010000002">
    <property type="protein sequence ID" value="MDX8471546.1"/>
    <property type="molecule type" value="Genomic_DNA"/>
</dbReference>
<sequence length="650" mass="70415">MKRRKKRKSNVRWQRSGEGGNRMNERLAAHLIMRLRREATALAFSDAVEAGVLRREDVESDGRVLRVYRRDQEAGGAMSASQVAGVLSRHRRWPSTESRRPVPGSPDLPLEPVAQAPETQARDSRSAALHFARSQKPHPTDDLTIVRALRAAAEPPRASDVATVLLLAQSVRDDQPALASVLQVLKLRRPIVALLCEVQGFERSFLSLLKRGVLLPSVAAISNGYDAIDALRFNRAADARWRVVAFAGQDYEDDCERQFGIAARSDFPILAVAEKAERLAAKLVNASQLVLECGTLSARIACRTIETVLGAVPTDGKLDGINFQLLDLGDLALAIRPGITADAAVETLRRLAEAAGDAAQGTETRNGKPPKDERSKSASSSTDRKGDPASGSDIIEPVPPSEIGGAQRVPTVESLAGYGEAGAWALQIRDSLPLWRAGKLAWAEMSTKVLLSGPPGVGKTLFARALCNSLQIPLLATSVARWLEPSHLGDVLKRVRRAFAEAEAQKPCILFIDEFDGIGRRVPFETREYADYWNSFVNCGLEMLDGAARTAGVVIVCATNDPSAIDTALLRSGRIDRQIEIPLPDAEARLSILKHHLGDDVDGILAKAAKTAGKADLHRMLREGMEMISDQPYRDLVAAAIPSRAEVDAA</sequence>
<gene>
    <name evidence="4" type="ORF">RFM27_05625</name>
</gene>
<dbReference type="InterPro" id="IPR003593">
    <property type="entry name" value="AAA+_ATPase"/>
</dbReference>
<dbReference type="Gene3D" id="3.40.50.300">
    <property type="entry name" value="P-loop containing nucleotide triphosphate hydrolases"/>
    <property type="match status" value="1"/>
</dbReference>
<evidence type="ECO:0000259" key="3">
    <source>
        <dbReference type="SMART" id="SM00382"/>
    </source>
</evidence>
<evidence type="ECO:0000313" key="5">
    <source>
        <dbReference type="Proteomes" id="UP001271780"/>
    </source>
</evidence>